<feature type="region of interest" description="Disordered" evidence="12">
    <location>
        <begin position="346"/>
        <end position="370"/>
    </location>
</feature>
<dbReference type="KEGG" id="crq:GCK72_025502"/>
<gene>
    <name evidence="13" type="ORF">GCK72_025502</name>
</gene>
<evidence type="ECO:0000256" key="9">
    <source>
        <dbReference type="ARBA" id="ARBA00023207"/>
    </source>
</evidence>
<evidence type="ECO:0000256" key="7">
    <source>
        <dbReference type="ARBA" id="ARBA00023136"/>
    </source>
</evidence>
<dbReference type="CTD" id="9819425"/>
<comment type="subcellular location">
    <subcellularLocation>
        <location evidence="1">Cell membrane</location>
        <topology evidence="1">Lipid-anchor</topology>
        <topology evidence="1">GPI-anchor</topology>
    </subcellularLocation>
</comment>
<dbReference type="AlphaFoldDB" id="A0A6A5G2U7"/>
<keyword evidence="3" id="KW-1003">Cell membrane</keyword>
<dbReference type="GO" id="GO:0090263">
    <property type="term" value="P:positive regulation of canonical Wnt signaling pathway"/>
    <property type="evidence" value="ECO:0007669"/>
    <property type="project" value="TreeGrafter"/>
</dbReference>
<dbReference type="Proteomes" id="UP000483820">
    <property type="component" value="Chromosome X"/>
</dbReference>
<keyword evidence="6" id="KW-0654">Proteoglycan</keyword>
<keyword evidence="10" id="KW-0449">Lipoprotein</keyword>
<sequence length="1142" mass="131571">MKTIIQLFFDELFQVMFSITNPFYSITHDQRMCMENFYKEIAAFDDIPQKITNQLSLPLSNWKHFLGSLESLHEILEGYLNITLKAECERGLTRMETCAQCQRISEKPCRAYCVNILSGCTHQMLDSEGAWKMTTESIVKLAHQLNHRQNLVSALQPIPVLISEAVMHFQEKRDYITNKMIGKCLLDNADFGLRRKRSIASSDFRALSVIPSKKSRDHLILNQMFQSFSSKMEEINVFFGNVPENVCGEEDWASKDDERCWNGTYVGSYNLPTVNYTHPFKNPEYQGVDFLTFRGSYIEERLRLHWLQSRVSHILSGKEKESQKAQTYYSHKAEARVQTDDEDYADYDYEGSANSPGSGSNALSSSSKREYSPYFRKNDEKIEIVIEPYPVKSFSVFSKSLFLPVFILNYHMQEDNDKSKVARKRRRVEEKDSEEEDSVFSSDNYSVDSSAEGSIEYNEEDGENDENNSEKLDEVEAVIEYEDIAEENVLKETKTKESANEDIIDRALRYKDADREAFGKDIGILICATTALAVMIYLILTLLGLTAPARPLVVSKGAAKPFFLPNQRRYIEDSYDGSIRLSTNLTMSVVLLYSPYSIKAKWFREEYYNTAKAMKKLHGDWSPYFGATNCFDTNSYCRRKYNLKKYPAIMAQNSGLMGSVYNGPLNAVYMTRWLNRLQNAVFRLHSPEDLTNIARTYDLIVILYHEVRTPPTGFQSAHNFTKLAYHYLDGDPNSERTMFCVVNDAKFAAQLQLHNEHDVVIVSSELKLLGTHYKGWTIDSVVNDLYRKSKEMMKNRIEFLNLGKRFHSTQLVEKFQQSSVLLFFTKNIRYGNERHQMLRDIVLEYRNCPMQDLLSIEVESSHKFVNNCSISVQGAFCNVNNTLSFMMIDSEVENALAAKYGADIEDMIVAINSKQEITRYMRGNITREKINCLIHQHHNVADNEFITESTSIIMPTSEPSEDIHSDAVGEPSMVKFVDNPSELLKSRKINVILFSGGIWHSASSSAIAPFHLVANHFKESRNLIDFSMVDASETNLPYNLDFEKLPKILITSADSVGLSWTYPEEFMINHTNIARFVLSRPGKIFGRLRWMDSCQGACRKRAQWQMRRKRLQLKRQLSRNVANSMRPRVLIGYYDRMLRMIS</sequence>
<feature type="region of interest" description="Disordered" evidence="12">
    <location>
        <begin position="418"/>
        <end position="469"/>
    </location>
</feature>
<protein>
    <submittedName>
        <fullName evidence="13">Uncharacterized protein</fullName>
    </submittedName>
</protein>
<organism evidence="13 14">
    <name type="scientific">Caenorhabditis remanei</name>
    <name type="common">Caenorhabditis vulgaris</name>
    <dbReference type="NCBI Taxonomy" id="31234"/>
    <lineage>
        <taxon>Eukaryota</taxon>
        <taxon>Metazoa</taxon>
        <taxon>Ecdysozoa</taxon>
        <taxon>Nematoda</taxon>
        <taxon>Chromadorea</taxon>
        <taxon>Rhabditida</taxon>
        <taxon>Rhabditina</taxon>
        <taxon>Rhabditomorpha</taxon>
        <taxon>Rhabditoidea</taxon>
        <taxon>Rhabditidae</taxon>
        <taxon>Peloderinae</taxon>
        <taxon>Caenorhabditis</taxon>
    </lineage>
</organism>
<keyword evidence="4" id="KW-0336">GPI-anchor</keyword>
<comment type="similarity">
    <text evidence="2 11">Belongs to the glypican family.</text>
</comment>
<dbReference type="Pfam" id="PF01153">
    <property type="entry name" value="Glypican"/>
    <property type="match status" value="1"/>
</dbReference>
<dbReference type="GO" id="GO:0009986">
    <property type="term" value="C:cell surface"/>
    <property type="evidence" value="ECO:0007669"/>
    <property type="project" value="TreeGrafter"/>
</dbReference>
<keyword evidence="9" id="KW-0357">Heparan sulfate</keyword>
<feature type="compositionally biased region" description="Low complexity" evidence="12">
    <location>
        <begin position="350"/>
        <end position="366"/>
    </location>
</feature>
<accession>A0A6A5G2U7</accession>
<evidence type="ECO:0000256" key="10">
    <source>
        <dbReference type="ARBA" id="ARBA00023288"/>
    </source>
</evidence>
<dbReference type="GO" id="GO:0005576">
    <property type="term" value="C:extracellular region"/>
    <property type="evidence" value="ECO:0007669"/>
    <property type="project" value="TreeGrafter"/>
</dbReference>
<keyword evidence="8" id="KW-0325">Glycoprotein</keyword>
<feature type="compositionally biased region" description="Acidic residues" evidence="12">
    <location>
        <begin position="457"/>
        <end position="467"/>
    </location>
</feature>
<dbReference type="GO" id="GO:0016477">
    <property type="term" value="P:cell migration"/>
    <property type="evidence" value="ECO:0007669"/>
    <property type="project" value="TreeGrafter"/>
</dbReference>
<feature type="compositionally biased region" description="Polar residues" evidence="12">
    <location>
        <begin position="440"/>
        <end position="452"/>
    </location>
</feature>
<evidence type="ECO:0000256" key="4">
    <source>
        <dbReference type="ARBA" id="ARBA00022622"/>
    </source>
</evidence>
<evidence type="ECO:0000256" key="11">
    <source>
        <dbReference type="RuleBase" id="RU003518"/>
    </source>
</evidence>
<keyword evidence="7" id="KW-0472">Membrane</keyword>
<dbReference type="GO" id="GO:0005886">
    <property type="term" value="C:plasma membrane"/>
    <property type="evidence" value="ECO:0007669"/>
    <property type="project" value="UniProtKB-SubCell"/>
</dbReference>
<evidence type="ECO:0000313" key="13">
    <source>
        <dbReference type="EMBL" id="KAF1749035.1"/>
    </source>
</evidence>
<reference evidence="13 14" key="1">
    <citation type="submission" date="2019-12" db="EMBL/GenBank/DDBJ databases">
        <title>Chromosome-level assembly of the Caenorhabditis remanei genome.</title>
        <authorList>
            <person name="Teterina A.A."/>
            <person name="Willis J.H."/>
            <person name="Phillips P.C."/>
        </authorList>
    </citation>
    <scope>NUCLEOTIDE SEQUENCE [LARGE SCALE GENOMIC DNA]</scope>
    <source>
        <strain evidence="13 14">PX506</strain>
        <tissue evidence="13">Whole organism</tissue>
    </source>
</reference>
<name>A0A6A5G2U7_CAERE</name>
<evidence type="ECO:0000256" key="5">
    <source>
        <dbReference type="ARBA" id="ARBA00022729"/>
    </source>
</evidence>
<dbReference type="GO" id="GO:1905475">
    <property type="term" value="P:regulation of protein localization to membrane"/>
    <property type="evidence" value="ECO:0007669"/>
    <property type="project" value="TreeGrafter"/>
</dbReference>
<dbReference type="PANTHER" id="PTHR10822:SF29">
    <property type="entry name" value="DIVISION ABNORMALLY DELAYED PROTEIN"/>
    <property type="match status" value="1"/>
</dbReference>
<evidence type="ECO:0000256" key="1">
    <source>
        <dbReference type="ARBA" id="ARBA00004609"/>
    </source>
</evidence>
<evidence type="ECO:0000256" key="12">
    <source>
        <dbReference type="SAM" id="MobiDB-lite"/>
    </source>
</evidence>
<dbReference type="InterPro" id="IPR001863">
    <property type="entry name" value="Glypican"/>
</dbReference>
<evidence type="ECO:0000256" key="8">
    <source>
        <dbReference type="ARBA" id="ARBA00023180"/>
    </source>
</evidence>
<proteinExistence type="inferred from homology"/>
<dbReference type="PANTHER" id="PTHR10822">
    <property type="entry name" value="GLYPICAN"/>
    <property type="match status" value="1"/>
</dbReference>
<evidence type="ECO:0000256" key="2">
    <source>
        <dbReference type="ARBA" id="ARBA00010260"/>
    </source>
</evidence>
<keyword evidence="5" id="KW-0732">Signal</keyword>
<evidence type="ECO:0000256" key="6">
    <source>
        <dbReference type="ARBA" id="ARBA00022974"/>
    </source>
</evidence>
<evidence type="ECO:0000256" key="3">
    <source>
        <dbReference type="ARBA" id="ARBA00022475"/>
    </source>
</evidence>
<dbReference type="GeneID" id="9819425"/>
<dbReference type="EMBL" id="WUAV01000006">
    <property type="protein sequence ID" value="KAF1749035.1"/>
    <property type="molecule type" value="Genomic_DNA"/>
</dbReference>
<comment type="caution">
    <text evidence="13">The sequence shown here is derived from an EMBL/GenBank/DDBJ whole genome shotgun (WGS) entry which is preliminary data.</text>
</comment>
<dbReference type="RefSeq" id="XP_003103609.2">
    <property type="nucleotide sequence ID" value="XM_003103561.2"/>
</dbReference>
<evidence type="ECO:0000313" key="14">
    <source>
        <dbReference type="Proteomes" id="UP000483820"/>
    </source>
</evidence>
<dbReference type="GO" id="GO:0098552">
    <property type="term" value="C:side of membrane"/>
    <property type="evidence" value="ECO:0007669"/>
    <property type="project" value="UniProtKB-KW"/>
</dbReference>